<name>Q63RU2_BURPS</name>
<sequence length="68" mass="7367">MTRLIRLTGCQRAALNGTEIDGRVFVQLDVVNTLPDGEESLTRMLISAERAGALAARDDVGPARLERS</sequence>
<reference evidence="1 2" key="1">
    <citation type="journal article" date="2004" name="Proc. Natl. Acad. Sci. U.S.A.">
        <title>Genomic plasticity of the causative agent of melioidosis, Burkholderia pseudomallei.</title>
        <authorList>
            <person name="Holden M.T.G."/>
            <person name="Titball R.W."/>
            <person name="Peacock S.J."/>
            <person name="Cerdeno-Tarraga A.M."/>
            <person name="Atkins T."/>
            <person name="Crossman L.C."/>
            <person name="Pitt T."/>
            <person name="Churcher C."/>
            <person name="Mungall K."/>
            <person name="Bentley S.D."/>
            <person name="Sebaihia M."/>
            <person name="Thomson N.R."/>
            <person name="Bason N."/>
            <person name="Beacham I.R."/>
            <person name="Brooks K."/>
            <person name="Brown K.A."/>
            <person name="Brown N.F."/>
            <person name="Challis G.L."/>
            <person name="Cherevach I."/>
            <person name="Chillingworth T."/>
            <person name="Cronin A."/>
            <person name="Crosset B."/>
            <person name="Davis P."/>
            <person name="DeShazer D."/>
            <person name="Feltwell T."/>
            <person name="Fraser A."/>
            <person name="Hance Z."/>
            <person name="Hauser H."/>
            <person name="Holroyd S."/>
            <person name="Jagels K."/>
            <person name="Keith K.E."/>
            <person name="Maddison M."/>
            <person name="Moule S."/>
            <person name="Price C."/>
            <person name="Quail M.A."/>
            <person name="Rabbinowitsch E."/>
            <person name="Rutherford K."/>
            <person name="Sanders M."/>
            <person name="Simmonds M."/>
            <person name="Songsivilai S."/>
            <person name="Stevens K."/>
            <person name="Tumapa S."/>
            <person name="Vesaratchavest M."/>
            <person name="Whitehead S."/>
            <person name="Yeats C."/>
            <person name="Barrell B.G."/>
            <person name="Oyston P.C.F."/>
            <person name="Parkhill J."/>
        </authorList>
    </citation>
    <scope>NUCLEOTIDE SEQUENCE [LARGE SCALE GENOMIC DNA]</scope>
    <source>
        <strain evidence="1 2">K96243</strain>
    </source>
</reference>
<gene>
    <name evidence="1" type="ordered locus">BPSL2578</name>
</gene>
<evidence type="ECO:0000313" key="1">
    <source>
        <dbReference type="EMBL" id="CAH36586.1"/>
    </source>
</evidence>
<evidence type="ECO:0000313" key="2">
    <source>
        <dbReference type="Proteomes" id="UP000000605"/>
    </source>
</evidence>
<keyword evidence="2" id="KW-1185">Reference proteome</keyword>
<dbReference type="Proteomes" id="UP000000605">
    <property type="component" value="Chromosome 1"/>
</dbReference>
<dbReference type="AlphaFoldDB" id="Q63RU2"/>
<organism evidence="1 2">
    <name type="scientific">Burkholderia pseudomallei (strain K96243)</name>
    <dbReference type="NCBI Taxonomy" id="272560"/>
    <lineage>
        <taxon>Bacteria</taxon>
        <taxon>Pseudomonadati</taxon>
        <taxon>Pseudomonadota</taxon>
        <taxon>Betaproteobacteria</taxon>
        <taxon>Burkholderiales</taxon>
        <taxon>Burkholderiaceae</taxon>
        <taxon>Burkholderia</taxon>
        <taxon>pseudomallei group</taxon>
    </lineage>
</organism>
<dbReference type="RefSeq" id="WP_004552543.1">
    <property type="nucleotide sequence ID" value="NC_006350.1"/>
</dbReference>
<dbReference type="STRING" id="272560.BPSL2578"/>
<proteinExistence type="predicted"/>
<dbReference type="EMBL" id="BX571965">
    <property type="protein sequence ID" value="CAH36586.1"/>
    <property type="molecule type" value="Genomic_DNA"/>
</dbReference>
<dbReference type="KEGG" id="bps:BPSL2578"/>
<dbReference type="PATRIC" id="fig|272560.51.peg.2785"/>
<accession>Q63RU2</accession>
<protein>
    <submittedName>
        <fullName evidence="1">Uncharacterized protein</fullName>
    </submittedName>
</protein>